<feature type="domain" description="Gfo/Idh/MocA-like oxidoreductase N-terminal" evidence="1">
    <location>
        <begin position="14"/>
        <end position="116"/>
    </location>
</feature>
<dbReference type="Pfam" id="PF01408">
    <property type="entry name" value="GFO_IDH_MocA"/>
    <property type="match status" value="1"/>
</dbReference>
<dbReference type="InterPro" id="IPR036291">
    <property type="entry name" value="NAD(P)-bd_dom_sf"/>
</dbReference>
<evidence type="ECO:0000313" key="4">
    <source>
        <dbReference type="EMBL" id="QJA97879.1"/>
    </source>
</evidence>
<protein>
    <submittedName>
        <fullName evidence="3">Putative oxidoreductase family protein</fullName>
    </submittedName>
</protein>
<dbReference type="EMBL" id="MT141630">
    <property type="protein sequence ID" value="QJA68581.1"/>
    <property type="molecule type" value="Genomic_DNA"/>
</dbReference>
<dbReference type="InterPro" id="IPR004104">
    <property type="entry name" value="Gfo/Idh/MocA-like_OxRdtase_C"/>
</dbReference>
<evidence type="ECO:0000259" key="1">
    <source>
        <dbReference type="Pfam" id="PF01408"/>
    </source>
</evidence>
<accession>A0A6M3JHR9</accession>
<sequence>MANDNSGDGIIMKNFALIGDGAIAKYHRKAIEHVGGKLSCIYDPDKYPENINIHDLTPIVSSIIDIRRYFHPCAQNYCVICSPSNFHRSQIQFILKNFPATTQIICEKPAFLPWEQPILDDRINIVLQLRYLPNLPESADKISVRFVRDDSYFQSWKGNPKKTGGLFYSLFIHYIDLAQRLNADFEGIVQGSGIQCRKIQKAGISDYDILNINMQGCYNLLYENILNGNGIKPTEISYLAWSLYRNSEIFGYGKNGINKTINIGHELL</sequence>
<reference evidence="3" key="1">
    <citation type="submission" date="2020-03" db="EMBL/GenBank/DDBJ databases">
        <title>The deep terrestrial virosphere.</title>
        <authorList>
            <person name="Holmfeldt K."/>
            <person name="Nilsson E."/>
            <person name="Simone D."/>
            <person name="Lopez-Fernandez M."/>
            <person name="Wu X."/>
            <person name="de Brujin I."/>
            <person name="Lundin D."/>
            <person name="Andersson A."/>
            <person name="Bertilsson S."/>
            <person name="Dopson M."/>
        </authorList>
    </citation>
    <scope>NUCLEOTIDE SEQUENCE</scope>
    <source>
        <strain evidence="3">MM415A06122</strain>
        <strain evidence="4">MM415B05879</strain>
    </source>
</reference>
<dbReference type="GO" id="GO:0000166">
    <property type="term" value="F:nucleotide binding"/>
    <property type="evidence" value="ECO:0007669"/>
    <property type="project" value="InterPro"/>
</dbReference>
<dbReference type="EMBL" id="MT143533">
    <property type="protein sequence ID" value="QJA97879.1"/>
    <property type="molecule type" value="Genomic_DNA"/>
</dbReference>
<evidence type="ECO:0000313" key="3">
    <source>
        <dbReference type="EMBL" id="QJA68581.1"/>
    </source>
</evidence>
<dbReference type="AlphaFoldDB" id="A0A6M3JHR9"/>
<gene>
    <name evidence="3" type="ORF">MM415A06122_0002</name>
    <name evidence="4" type="ORF">MM415B05879_0002</name>
</gene>
<dbReference type="Pfam" id="PF02894">
    <property type="entry name" value="GFO_IDH_MocA_C"/>
    <property type="match status" value="1"/>
</dbReference>
<name>A0A6M3JHR9_9ZZZZ</name>
<dbReference type="SUPFAM" id="SSF51735">
    <property type="entry name" value="NAD(P)-binding Rossmann-fold domains"/>
    <property type="match status" value="1"/>
</dbReference>
<feature type="domain" description="Gfo/Idh/MocA-like oxidoreductase C-terminal" evidence="2">
    <location>
        <begin position="146"/>
        <end position="181"/>
    </location>
</feature>
<evidence type="ECO:0000259" key="2">
    <source>
        <dbReference type="Pfam" id="PF02894"/>
    </source>
</evidence>
<dbReference type="Gene3D" id="3.40.50.720">
    <property type="entry name" value="NAD(P)-binding Rossmann-like Domain"/>
    <property type="match status" value="1"/>
</dbReference>
<dbReference type="Gene3D" id="3.30.360.10">
    <property type="entry name" value="Dihydrodipicolinate Reductase, domain 2"/>
    <property type="match status" value="1"/>
</dbReference>
<organism evidence="3">
    <name type="scientific">viral metagenome</name>
    <dbReference type="NCBI Taxonomy" id="1070528"/>
    <lineage>
        <taxon>unclassified sequences</taxon>
        <taxon>metagenomes</taxon>
        <taxon>organismal metagenomes</taxon>
    </lineage>
</organism>
<proteinExistence type="predicted"/>
<dbReference type="InterPro" id="IPR000683">
    <property type="entry name" value="Gfo/Idh/MocA-like_OxRdtase_N"/>
</dbReference>